<dbReference type="Proteomes" id="UP000533954">
    <property type="component" value="Unassembled WGS sequence"/>
</dbReference>
<protein>
    <submittedName>
        <fullName evidence="1">ENR1 protein</fullName>
    </submittedName>
</protein>
<accession>A0A7K7V9A6</accession>
<proteinExistence type="predicted"/>
<dbReference type="OrthoDB" id="9325190at2759"/>
<comment type="caution">
    <text evidence="1">The sequence shown here is derived from an EMBL/GenBank/DDBJ whole genome shotgun (WGS) entry which is preliminary data.</text>
</comment>
<name>A0A7K7V9A6_EUDEL</name>
<reference evidence="1 2" key="1">
    <citation type="submission" date="2019-09" db="EMBL/GenBank/DDBJ databases">
        <title>Bird 10,000 Genomes (B10K) Project - Family phase.</title>
        <authorList>
            <person name="Zhang G."/>
        </authorList>
    </citation>
    <scope>NUCLEOTIDE SEQUENCE [LARGE SCALE GENOMIC DNA]</scope>
    <source>
        <strain evidence="1">B10K-LSUMZ-16893</strain>
    </source>
</reference>
<sequence length="89" mass="10521">SVREWDLPLYGKNLYLDLMQQIAKELNVTRCWICGGSQMTEQWPWRGEGLSPEQILKWNWTERKETGKMLEGWILSHEVIGHYCIQRAG</sequence>
<evidence type="ECO:0000313" key="1">
    <source>
        <dbReference type="EMBL" id="NXA37112.1"/>
    </source>
</evidence>
<keyword evidence="2" id="KW-1185">Reference proteome</keyword>
<dbReference type="AlphaFoldDB" id="A0A7K7V9A6"/>
<feature type="non-terminal residue" evidence="1">
    <location>
        <position position="89"/>
    </location>
</feature>
<dbReference type="EMBL" id="VZSX01000055">
    <property type="protein sequence ID" value="NXA37112.1"/>
    <property type="molecule type" value="Genomic_DNA"/>
</dbReference>
<organism evidence="1 2">
    <name type="scientific">Eudromia elegans</name>
    <name type="common">Elegant crested-tinamou</name>
    <dbReference type="NCBI Taxonomy" id="8805"/>
    <lineage>
        <taxon>Eukaryota</taxon>
        <taxon>Metazoa</taxon>
        <taxon>Chordata</taxon>
        <taxon>Craniata</taxon>
        <taxon>Vertebrata</taxon>
        <taxon>Euteleostomi</taxon>
        <taxon>Archelosauria</taxon>
        <taxon>Archosauria</taxon>
        <taxon>Dinosauria</taxon>
        <taxon>Saurischia</taxon>
        <taxon>Theropoda</taxon>
        <taxon>Coelurosauria</taxon>
        <taxon>Aves</taxon>
        <taxon>Palaeognathae</taxon>
        <taxon>Tinamiformes</taxon>
        <taxon>Tinamidae</taxon>
        <taxon>Eudromia</taxon>
    </lineage>
</organism>
<feature type="non-terminal residue" evidence="1">
    <location>
        <position position="1"/>
    </location>
</feature>
<evidence type="ECO:0000313" key="2">
    <source>
        <dbReference type="Proteomes" id="UP000533954"/>
    </source>
</evidence>
<gene>
    <name evidence="1" type="primary">Erv31_1</name>
    <name evidence="1" type="ORF">EUDELE_R14677</name>
</gene>